<feature type="region of interest" description="Disordered" evidence="1">
    <location>
        <begin position="1"/>
        <end position="94"/>
    </location>
</feature>
<feature type="compositionally biased region" description="Basic and acidic residues" evidence="1">
    <location>
        <begin position="150"/>
        <end position="175"/>
    </location>
</feature>
<dbReference type="AlphaFoldDB" id="T1L452"/>
<dbReference type="Proteomes" id="UP000015104">
    <property type="component" value="Unassembled WGS sequence"/>
</dbReference>
<evidence type="ECO:0000256" key="1">
    <source>
        <dbReference type="SAM" id="MobiDB-lite"/>
    </source>
</evidence>
<feature type="compositionally biased region" description="Low complexity" evidence="1">
    <location>
        <begin position="177"/>
        <end position="190"/>
    </location>
</feature>
<dbReference type="EMBL" id="CAEY01001063">
    <property type="status" value="NOT_ANNOTATED_CDS"/>
    <property type="molecule type" value="Genomic_DNA"/>
</dbReference>
<proteinExistence type="predicted"/>
<feature type="compositionally biased region" description="Acidic residues" evidence="1">
    <location>
        <begin position="42"/>
        <end position="67"/>
    </location>
</feature>
<dbReference type="STRING" id="32264.T1L452"/>
<dbReference type="OrthoDB" id="21120at2759"/>
<dbReference type="InterPro" id="IPR039876">
    <property type="entry name" value="HAP28"/>
</dbReference>
<evidence type="ECO:0000313" key="4">
    <source>
        <dbReference type="Proteomes" id="UP000015104"/>
    </source>
</evidence>
<dbReference type="PANTHER" id="PTHR22055">
    <property type="entry name" value="28 KDA HEAT- AND ACID-STABLE PHOSPHOPROTEIN PDGF-ASSOCIATED PROTEIN"/>
    <property type="match status" value="1"/>
</dbReference>
<dbReference type="OMA" id="HYAKLTM"/>
<dbReference type="EnsemblMetazoa" id="tetur37g00810.1">
    <property type="protein sequence ID" value="tetur37g00810.1"/>
    <property type="gene ID" value="tetur37g00810"/>
</dbReference>
<feature type="compositionally biased region" description="Basic residues" evidence="1">
    <location>
        <begin position="1"/>
        <end position="11"/>
    </location>
</feature>
<reference evidence="4" key="1">
    <citation type="submission" date="2011-08" db="EMBL/GenBank/DDBJ databases">
        <authorList>
            <person name="Rombauts S."/>
        </authorList>
    </citation>
    <scope>NUCLEOTIDE SEQUENCE</scope>
    <source>
        <strain evidence="4">London</strain>
    </source>
</reference>
<dbReference type="eggNOG" id="KOG3375">
    <property type="taxonomic scope" value="Eukaryota"/>
</dbReference>
<organism evidence="3 4">
    <name type="scientific">Tetranychus urticae</name>
    <name type="common">Two-spotted spider mite</name>
    <dbReference type="NCBI Taxonomy" id="32264"/>
    <lineage>
        <taxon>Eukaryota</taxon>
        <taxon>Metazoa</taxon>
        <taxon>Ecdysozoa</taxon>
        <taxon>Arthropoda</taxon>
        <taxon>Chelicerata</taxon>
        <taxon>Arachnida</taxon>
        <taxon>Acari</taxon>
        <taxon>Acariformes</taxon>
        <taxon>Trombidiformes</taxon>
        <taxon>Prostigmata</taxon>
        <taxon>Eleutherengona</taxon>
        <taxon>Raphignathae</taxon>
        <taxon>Tetranychoidea</taxon>
        <taxon>Tetranychidae</taxon>
        <taxon>Tetranychus</taxon>
    </lineage>
</organism>
<keyword evidence="4" id="KW-1185">Reference proteome</keyword>
<reference evidence="3" key="2">
    <citation type="submission" date="2015-06" db="UniProtKB">
        <authorList>
            <consortium name="EnsemblMetazoa"/>
        </authorList>
    </citation>
    <scope>IDENTIFICATION</scope>
</reference>
<protein>
    <recommendedName>
        <fullName evidence="2">Casein kinase substrate phosphoprotein PP28 domain-containing protein</fullName>
    </recommendedName>
</protein>
<dbReference type="Pfam" id="PF10252">
    <property type="entry name" value="PP28"/>
    <property type="match status" value="1"/>
</dbReference>
<feature type="region of interest" description="Disordered" evidence="1">
    <location>
        <begin position="150"/>
        <end position="198"/>
    </location>
</feature>
<name>T1L452_TETUR</name>
<gene>
    <name evidence="3" type="primary">107370128</name>
</gene>
<dbReference type="InterPro" id="IPR019380">
    <property type="entry name" value="Casein_kinase_sb_PP28"/>
</dbReference>
<evidence type="ECO:0000259" key="2">
    <source>
        <dbReference type="Pfam" id="PF10252"/>
    </source>
</evidence>
<evidence type="ECO:0000313" key="3">
    <source>
        <dbReference type="EnsemblMetazoa" id="tetur37g00810.1"/>
    </source>
</evidence>
<accession>T1L452</accession>
<feature type="compositionally biased region" description="Basic and acidic residues" evidence="1">
    <location>
        <begin position="22"/>
        <end position="33"/>
    </location>
</feature>
<dbReference type="HOGENOM" id="CLU_084870_0_0_1"/>
<dbReference type="KEGG" id="tut:107370128"/>
<feature type="domain" description="Casein kinase substrate phosphoprotein PP28" evidence="2">
    <location>
        <begin position="82"/>
        <end position="160"/>
    </location>
</feature>
<sequence>MGKGRTHKGGRRQFTNPQDMVAKQEKEEKEREWRKRRGEIESSSEEEEESDSEEETSSEEEGAAEGGDDAKKTTEPLIEVNNPNRLVKKPNKKDLESLANAKVELSRREREELEKQLAREHYAKLTMEGKTEQAREDLARLAVIKKQREEAAKKREEEKRIKEEAKTKAAADKKVATKSVSASVTVASSSDKGKGRKK</sequence>